<feature type="domain" description="HTH araC/xylS-type" evidence="6">
    <location>
        <begin position="139"/>
        <end position="236"/>
    </location>
</feature>
<keyword evidence="2" id="KW-0805">Transcription regulation</keyword>
<dbReference type="SMART" id="SM00342">
    <property type="entry name" value="HTH_ARAC"/>
    <property type="match status" value="1"/>
</dbReference>
<evidence type="ECO:0000256" key="4">
    <source>
        <dbReference type="ARBA" id="ARBA00023159"/>
    </source>
</evidence>
<dbReference type="InterPro" id="IPR018062">
    <property type="entry name" value="HTH_AraC-typ_CS"/>
</dbReference>
<comment type="caution">
    <text evidence="7">The sequence shown here is derived from an EMBL/GenBank/DDBJ whole genome shotgun (WGS) entry which is preliminary data.</text>
</comment>
<organism evidence="7 8">
    <name type="scientific">Pseudomonas asplenii</name>
    <dbReference type="NCBI Taxonomy" id="53407"/>
    <lineage>
        <taxon>Bacteria</taxon>
        <taxon>Pseudomonadati</taxon>
        <taxon>Pseudomonadota</taxon>
        <taxon>Gammaproteobacteria</taxon>
        <taxon>Pseudomonadales</taxon>
        <taxon>Pseudomonadaceae</taxon>
        <taxon>Pseudomonas</taxon>
    </lineage>
</organism>
<dbReference type="Pfam" id="PF12833">
    <property type="entry name" value="HTH_18"/>
    <property type="match status" value="1"/>
</dbReference>
<accession>A0A0M9GFN5</accession>
<dbReference type="Pfam" id="PF02311">
    <property type="entry name" value="AraC_binding"/>
    <property type="match status" value="1"/>
</dbReference>
<evidence type="ECO:0000256" key="2">
    <source>
        <dbReference type="ARBA" id="ARBA00023015"/>
    </source>
</evidence>
<gene>
    <name evidence="7" type="ORF">PF66_03472</name>
</gene>
<dbReference type="InterPro" id="IPR020449">
    <property type="entry name" value="Tscrpt_reg_AraC-type_HTH"/>
</dbReference>
<evidence type="ECO:0000313" key="8">
    <source>
        <dbReference type="Proteomes" id="UP000037931"/>
    </source>
</evidence>
<evidence type="ECO:0000259" key="6">
    <source>
        <dbReference type="PROSITE" id="PS01124"/>
    </source>
</evidence>
<dbReference type="GO" id="GO:0043565">
    <property type="term" value="F:sequence-specific DNA binding"/>
    <property type="evidence" value="ECO:0007669"/>
    <property type="project" value="InterPro"/>
</dbReference>
<dbReference type="SUPFAM" id="SSF51182">
    <property type="entry name" value="RmlC-like cupins"/>
    <property type="match status" value="1"/>
</dbReference>
<dbReference type="PANTHER" id="PTHR11019">
    <property type="entry name" value="HTH-TYPE TRANSCRIPTIONAL REGULATOR NIMR"/>
    <property type="match status" value="1"/>
</dbReference>
<dbReference type="Gene3D" id="1.10.10.60">
    <property type="entry name" value="Homeodomain-like"/>
    <property type="match status" value="2"/>
</dbReference>
<dbReference type="STRING" id="50340.PF66_03472"/>
<evidence type="ECO:0000313" key="7">
    <source>
        <dbReference type="EMBL" id="KPA90010.1"/>
    </source>
</evidence>
<evidence type="ECO:0000256" key="1">
    <source>
        <dbReference type="ARBA" id="ARBA00022491"/>
    </source>
</evidence>
<dbReference type="GO" id="GO:0009893">
    <property type="term" value="P:positive regulation of metabolic process"/>
    <property type="evidence" value="ECO:0007669"/>
    <property type="project" value="UniProtKB-ARBA"/>
</dbReference>
<dbReference type="Proteomes" id="UP000037931">
    <property type="component" value="Unassembled WGS sequence"/>
</dbReference>
<name>A0A0M9GFN5_9PSED</name>
<dbReference type="OrthoDB" id="9804543at2"/>
<proteinExistence type="predicted"/>
<sequence length="243" mass="27229">MQTLISDYQHGEVVGSHCHNEAQLVYATRGVMYVCTEQGSWAIPTGHALWVPGGVAHEIRMSGEVRMRTLLIDPALHPVAVLQCQVIQVSHLLRELILASAQGGSEERRYHLGALILLELQAARQVDLYIPAPRDARLRTLCTRFIDQPAQEWTLEQCGAQLNMSSRTFARLFQRELAMSFGEWRTRARLVLSQQSLAQGTSILDVALEYGYQSASAFAAVFKRELGHTPRQYRMNEPTGCPV</sequence>
<protein>
    <submittedName>
        <fullName evidence="7">DNA-binding domain-containing protein, AraC-type</fullName>
    </submittedName>
</protein>
<dbReference type="Gene3D" id="2.60.120.10">
    <property type="entry name" value="Jelly Rolls"/>
    <property type="match status" value="1"/>
</dbReference>
<dbReference type="EMBL" id="JSYZ01000012">
    <property type="protein sequence ID" value="KPA90010.1"/>
    <property type="molecule type" value="Genomic_DNA"/>
</dbReference>
<dbReference type="CDD" id="cd06124">
    <property type="entry name" value="cupin_NimR-like_N"/>
    <property type="match status" value="1"/>
</dbReference>
<dbReference type="InterPro" id="IPR011051">
    <property type="entry name" value="RmlC_Cupin_sf"/>
</dbReference>
<dbReference type="PRINTS" id="PR00032">
    <property type="entry name" value="HTHARAC"/>
</dbReference>
<dbReference type="GO" id="GO:0003700">
    <property type="term" value="F:DNA-binding transcription factor activity"/>
    <property type="evidence" value="ECO:0007669"/>
    <property type="project" value="InterPro"/>
</dbReference>
<dbReference type="FunFam" id="1.10.10.60:FF:000132">
    <property type="entry name" value="AraC family transcriptional regulator"/>
    <property type="match status" value="1"/>
</dbReference>
<keyword evidence="1" id="KW-0678">Repressor</keyword>
<reference evidence="7 8" key="1">
    <citation type="journal article" date="2015" name="PLoS ONE">
        <title>Rice-Infecting Pseudomonas Genomes Are Highly Accessorized and Harbor Multiple Putative Virulence Mechanisms to Cause Sheath Brown Rot.</title>
        <authorList>
            <person name="Quibod I.L."/>
            <person name="Grande G."/>
            <person name="Oreiro E.G."/>
            <person name="Borja F.N."/>
            <person name="Dossa G.S."/>
            <person name="Mauleon R."/>
            <person name="Cruz C.V."/>
            <person name="Oliva R."/>
        </authorList>
    </citation>
    <scope>NUCLEOTIDE SEQUENCE [LARGE SCALE GENOMIC DNA]</scope>
    <source>
        <strain evidence="7 8">IRRI 6609</strain>
    </source>
</reference>
<dbReference type="PATRIC" id="fig|50340.43.peg.771"/>
<dbReference type="PROSITE" id="PS01124">
    <property type="entry name" value="HTH_ARAC_FAMILY_2"/>
    <property type="match status" value="1"/>
</dbReference>
<dbReference type="AlphaFoldDB" id="A0A0M9GFN5"/>
<keyword evidence="4" id="KW-0010">Activator</keyword>
<dbReference type="SUPFAM" id="SSF46689">
    <property type="entry name" value="Homeodomain-like"/>
    <property type="match status" value="1"/>
</dbReference>
<keyword evidence="3 7" id="KW-0238">DNA-binding</keyword>
<dbReference type="InterPro" id="IPR018060">
    <property type="entry name" value="HTH_AraC"/>
</dbReference>
<evidence type="ECO:0000256" key="5">
    <source>
        <dbReference type="ARBA" id="ARBA00023163"/>
    </source>
</evidence>
<dbReference type="InterPro" id="IPR009057">
    <property type="entry name" value="Homeodomain-like_sf"/>
</dbReference>
<evidence type="ECO:0000256" key="3">
    <source>
        <dbReference type="ARBA" id="ARBA00023125"/>
    </source>
</evidence>
<dbReference type="InterPro" id="IPR014710">
    <property type="entry name" value="RmlC-like_jellyroll"/>
</dbReference>
<keyword evidence="5" id="KW-0804">Transcription</keyword>
<dbReference type="PROSITE" id="PS00041">
    <property type="entry name" value="HTH_ARAC_FAMILY_1"/>
    <property type="match status" value="1"/>
</dbReference>
<keyword evidence="8" id="KW-1185">Reference proteome</keyword>
<dbReference type="RefSeq" id="WP_054060178.1">
    <property type="nucleotide sequence ID" value="NZ_JSYZ01000012.1"/>
</dbReference>
<dbReference type="InterPro" id="IPR003313">
    <property type="entry name" value="AraC-bd"/>
</dbReference>
<dbReference type="PANTHER" id="PTHR11019:SF159">
    <property type="entry name" value="TRANSCRIPTIONAL REGULATOR-RELATED"/>
    <property type="match status" value="1"/>
</dbReference>